<comment type="caution">
    <text evidence="3">The sequence shown here is derived from an EMBL/GenBank/DDBJ whole genome shotgun (WGS) entry which is preliminary data.</text>
</comment>
<evidence type="ECO:0000256" key="1">
    <source>
        <dbReference type="SAM" id="MobiDB-lite"/>
    </source>
</evidence>
<dbReference type="InterPro" id="IPR003615">
    <property type="entry name" value="HNH_nuc"/>
</dbReference>
<gene>
    <name evidence="3" type="ORF">ETD83_33600</name>
</gene>
<evidence type="ECO:0000259" key="2">
    <source>
        <dbReference type="Pfam" id="PF02720"/>
    </source>
</evidence>
<evidence type="ECO:0000313" key="3">
    <source>
        <dbReference type="EMBL" id="TMQ90863.1"/>
    </source>
</evidence>
<feature type="domain" description="DUF222" evidence="2">
    <location>
        <begin position="43"/>
        <end position="323"/>
    </location>
</feature>
<feature type="region of interest" description="Disordered" evidence="1">
    <location>
        <begin position="391"/>
        <end position="427"/>
    </location>
</feature>
<evidence type="ECO:0000313" key="4">
    <source>
        <dbReference type="Proteomes" id="UP000309174"/>
    </source>
</evidence>
<dbReference type="EMBL" id="VCKW01000255">
    <property type="protein sequence ID" value="TMQ90863.1"/>
    <property type="molecule type" value="Genomic_DNA"/>
</dbReference>
<feature type="compositionally biased region" description="Pro residues" evidence="1">
    <location>
        <begin position="393"/>
        <end position="405"/>
    </location>
</feature>
<dbReference type="RefSeq" id="WP_138649235.1">
    <property type="nucleotide sequence ID" value="NZ_VCKW01000255.1"/>
</dbReference>
<reference evidence="3 4" key="1">
    <citation type="submission" date="2019-05" db="EMBL/GenBank/DDBJ databases">
        <title>Draft genome sequence of Actinomadura sp. 14C53.</title>
        <authorList>
            <person name="Saricaoglu S."/>
            <person name="Isik K."/>
        </authorList>
    </citation>
    <scope>NUCLEOTIDE SEQUENCE [LARGE SCALE GENOMIC DNA]</scope>
    <source>
        <strain evidence="3 4">14C53</strain>
    </source>
</reference>
<dbReference type="Gene3D" id="1.10.30.50">
    <property type="match status" value="1"/>
</dbReference>
<keyword evidence="4" id="KW-1185">Reference proteome</keyword>
<dbReference type="AlphaFoldDB" id="A0A5C4J3R5"/>
<dbReference type="CDD" id="cd00085">
    <property type="entry name" value="HNHc"/>
    <property type="match status" value="1"/>
</dbReference>
<dbReference type="Pfam" id="PF02720">
    <property type="entry name" value="DUF222"/>
    <property type="match status" value="1"/>
</dbReference>
<dbReference type="InterPro" id="IPR003870">
    <property type="entry name" value="DUF222"/>
</dbReference>
<dbReference type="Proteomes" id="UP000309174">
    <property type="component" value="Unassembled WGS sequence"/>
</dbReference>
<accession>A0A5C4J3R5</accession>
<sequence length="427" mass="45911">MGSVEVDLAAASTRELVNAIAAITHELAGRNTPESPAACMDIAETLAAASDQQESALAALIARVDTSGELRRWGLPSTQAWLRSRLGMRETRAKERITLARQRHRLPRLTQRLATGNLTHGHATTITDAVARLNDQDCTQAETVLLGMVDQGFSAAKVAAFGRRIGEVIAERDGTDTADDDSRRGYERSWITCTRSLDGGRYLKGWLNAEDTAVWDGTLAPLAKPAGADDRRDLPERTAAALTGVLAGGHRATKVTVICDLDTLTGGTTPGRRTDGTPIPAAHVRRIALSAGVSALILGRGHVPLYLGHRARFATPGQRQVLETLYPTCAVQGCEVPGTLCEVDHVTGWAVGAPTDIDQLALCCGWHNRFKHTNAEQLHIIRDTTGRHIYRVLPPPHTTTPPTPATQPSRPEQPARHDQSGRLAQAA</sequence>
<organism evidence="3 4">
    <name type="scientific">Actinomadura soli</name>
    <dbReference type="NCBI Taxonomy" id="2508997"/>
    <lineage>
        <taxon>Bacteria</taxon>
        <taxon>Bacillati</taxon>
        <taxon>Actinomycetota</taxon>
        <taxon>Actinomycetes</taxon>
        <taxon>Streptosporangiales</taxon>
        <taxon>Thermomonosporaceae</taxon>
        <taxon>Actinomadura</taxon>
    </lineage>
</organism>
<dbReference type="OrthoDB" id="581465at2"/>
<protein>
    <submittedName>
        <fullName evidence="3">DUF222 domain-containing protein</fullName>
    </submittedName>
</protein>
<name>A0A5C4J3R5_9ACTN</name>
<proteinExistence type="predicted"/>